<evidence type="ECO:0000256" key="1">
    <source>
        <dbReference type="SAM" id="MobiDB-lite"/>
    </source>
</evidence>
<dbReference type="GO" id="GO:1990281">
    <property type="term" value="C:efflux pump complex"/>
    <property type="evidence" value="ECO:0007669"/>
    <property type="project" value="TreeGrafter"/>
</dbReference>
<gene>
    <name evidence="3" type="ORF">JG540_03080</name>
</gene>
<dbReference type="PANTHER" id="PTHR30469">
    <property type="entry name" value="MULTIDRUG RESISTANCE PROTEIN MDTA"/>
    <property type="match status" value="1"/>
</dbReference>
<sequence>MKRFILPTIKVLIALVIAVALSKLAFFPSKADPVRADIEPGFEVVTPTVTVTRGDIPNQVKVTGQVVQDAAVPARATLAGVIESFAVESGATVEADAPLLRIRKTEPQPPQEGVDKDGNPVTKQVPDKVTHATVTSPIAGKVTFQVIKDQDTTVGSVVATVSPGTHSATGTITAAQQYKLLNPPTTATITVDGGPAPFECTGLVIGVKENSPSGSSTPADDAGAASPQDGTSVQVRCPIPPEQTVFPGLQVSIGIDQGSAKDALLVPVTAVEGSVSKGNVWVLADPADPSTAVKREISLGVNDGTNVQVTEGLSEGDTLLQFVPNKDIKRKGTPNTCEPDGSACYDENGEETQ</sequence>
<feature type="region of interest" description="Disordered" evidence="1">
    <location>
        <begin position="103"/>
        <end position="123"/>
    </location>
</feature>
<dbReference type="PANTHER" id="PTHR30469:SF15">
    <property type="entry name" value="HLYD FAMILY OF SECRETION PROTEINS"/>
    <property type="match status" value="1"/>
</dbReference>
<dbReference type="EMBL" id="CP066802">
    <property type="protein sequence ID" value="QQM67874.1"/>
    <property type="molecule type" value="Genomic_DNA"/>
</dbReference>
<organism evidence="3 4">
    <name type="scientific">Actinomyces weissii</name>
    <dbReference type="NCBI Taxonomy" id="675090"/>
    <lineage>
        <taxon>Bacteria</taxon>
        <taxon>Bacillati</taxon>
        <taxon>Actinomycetota</taxon>
        <taxon>Actinomycetes</taxon>
        <taxon>Actinomycetales</taxon>
        <taxon>Actinomycetaceae</taxon>
        <taxon>Actinomyces</taxon>
    </lineage>
</organism>
<dbReference type="Gene3D" id="2.40.420.20">
    <property type="match status" value="1"/>
</dbReference>
<evidence type="ECO:0000259" key="2">
    <source>
        <dbReference type="Pfam" id="PF25967"/>
    </source>
</evidence>
<evidence type="ECO:0000313" key="4">
    <source>
        <dbReference type="Proteomes" id="UP000595895"/>
    </source>
</evidence>
<dbReference type="Proteomes" id="UP000595895">
    <property type="component" value="Chromosome"/>
</dbReference>
<dbReference type="Pfam" id="PF25967">
    <property type="entry name" value="RND-MFP_C"/>
    <property type="match status" value="1"/>
</dbReference>
<keyword evidence="4" id="KW-1185">Reference proteome</keyword>
<dbReference type="AlphaFoldDB" id="A0A7T7S2W4"/>
<evidence type="ECO:0000313" key="3">
    <source>
        <dbReference type="EMBL" id="QQM67874.1"/>
    </source>
</evidence>
<dbReference type="InterPro" id="IPR058627">
    <property type="entry name" value="MdtA-like_C"/>
</dbReference>
<reference evidence="3 4" key="1">
    <citation type="submission" date="2020-12" db="EMBL/GenBank/DDBJ databases">
        <authorList>
            <person name="Zhou J."/>
        </authorList>
    </citation>
    <scope>NUCLEOTIDE SEQUENCE [LARGE SCALE GENOMIC DNA]</scope>
    <source>
        <strain evidence="3 4">CCUG 61299</strain>
    </source>
</reference>
<proteinExistence type="predicted"/>
<dbReference type="RefSeq" id="WP_200277097.1">
    <property type="nucleotide sequence ID" value="NZ_CP066802.1"/>
</dbReference>
<accession>A0A7T7S2W4</accession>
<dbReference type="GO" id="GO:0015562">
    <property type="term" value="F:efflux transmembrane transporter activity"/>
    <property type="evidence" value="ECO:0007669"/>
    <property type="project" value="TreeGrafter"/>
</dbReference>
<feature type="region of interest" description="Disordered" evidence="1">
    <location>
        <begin position="207"/>
        <end position="231"/>
    </location>
</feature>
<feature type="domain" description="Multidrug resistance protein MdtA-like C-terminal permuted SH3" evidence="2">
    <location>
        <begin position="262"/>
        <end position="318"/>
    </location>
</feature>
<feature type="region of interest" description="Disordered" evidence="1">
    <location>
        <begin position="327"/>
        <end position="353"/>
    </location>
</feature>
<protein>
    <submittedName>
        <fullName evidence="3">Efflux RND transporter periplasmic adaptor subunit</fullName>
    </submittedName>
</protein>
<dbReference type="KEGG" id="awe:JG540_03080"/>
<name>A0A7T7S2W4_9ACTO</name>